<dbReference type="Gene3D" id="2.70.150.10">
    <property type="entry name" value="Calcium-transporting ATPase, cytoplasmic transduction domain A"/>
    <property type="match status" value="1"/>
</dbReference>
<feature type="transmembrane region" description="Helical" evidence="10">
    <location>
        <begin position="933"/>
        <end position="955"/>
    </location>
</feature>
<dbReference type="GO" id="GO:0016887">
    <property type="term" value="F:ATP hydrolysis activity"/>
    <property type="evidence" value="ECO:0007669"/>
    <property type="project" value="InterPro"/>
</dbReference>
<dbReference type="SFLD" id="SFLDF00027">
    <property type="entry name" value="p-type_atpase"/>
    <property type="match status" value="1"/>
</dbReference>
<proteinExistence type="predicted"/>
<keyword evidence="13" id="KW-1185">Reference proteome</keyword>
<dbReference type="STRING" id="158607.A0A2P5HVY7"/>
<organism evidence="12 13">
    <name type="scientific">Diaporthe helianthi</name>
    <dbReference type="NCBI Taxonomy" id="158607"/>
    <lineage>
        <taxon>Eukaryota</taxon>
        <taxon>Fungi</taxon>
        <taxon>Dikarya</taxon>
        <taxon>Ascomycota</taxon>
        <taxon>Pezizomycotina</taxon>
        <taxon>Sordariomycetes</taxon>
        <taxon>Sordariomycetidae</taxon>
        <taxon>Diaporthales</taxon>
        <taxon>Diaporthaceae</taxon>
        <taxon>Diaporthe</taxon>
    </lineage>
</organism>
<dbReference type="SFLD" id="SFLDG00002">
    <property type="entry name" value="C1.7:_P-type_atpase_like"/>
    <property type="match status" value="1"/>
</dbReference>
<dbReference type="InterPro" id="IPR044492">
    <property type="entry name" value="P_typ_ATPase_HD_dom"/>
</dbReference>
<dbReference type="GO" id="GO:0005524">
    <property type="term" value="F:ATP binding"/>
    <property type="evidence" value="ECO:0007669"/>
    <property type="project" value="UniProtKB-KW"/>
</dbReference>
<feature type="transmembrane region" description="Helical" evidence="10">
    <location>
        <begin position="364"/>
        <end position="390"/>
    </location>
</feature>
<dbReference type="PANTHER" id="PTHR43294">
    <property type="entry name" value="SODIUM/POTASSIUM-TRANSPORTING ATPASE SUBUNIT ALPHA"/>
    <property type="match status" value="1"/>
</dbReference>
<feature type="transmembrane region" description="Helical" evidence="10">
    <location>
        <begin position="906"/>
        <end position="927"/>
    </location>
</feature>
<feature type="transmembrane region" description="Helical" evidence="10">
    <location>
        <begin position="173"/>
        <end position="193"/>
    </location>
</feature>
<keyword evidence="6" id="KW-1278">Translocase</keyword>
<dbReference type="Gene3D" id="1.20.1110.10">
    <property type="entry name" value="Calcium-transporting ATPase, transmembrane domain"/>
    <property type="match status" value="1"/>
</dbReference>
<evidence type="ECO:0000313" key="12">
    <source>
        <dbReference type="EMBL" id="POS74404.1"/>
    </source>
</evidence>
<feature type="region of interest" description="Disordered" evidence="9">
    <location>
        <begin position="14"/>
        <end position="89"/>
    </location>
</feature>
<dbReference type="InterPro" id="IPR018303">
    <property type="entry name" value="ATPase_P-typ_P_site"/>
</dbReference>
<keyword evidence="4" id="KW-0547">Nucleotide-binding</keyword>
<dbReference type="PROSITE" id="PS00154">
    <property type="entry name" value="ATPASE_E1_E2"/>
    <property type="match status" value="1"/>
</dbReference>
<comment type="subcellular location">
    <subcellularLocation>
        <location evidence="1">Cell membrane</location>
        <topology evidence="1">Multi-pass membrane protein</topology>
    </subcellularLocation>
</comment>
<dbReference type="GO" id="GO:0005391">
    <property type="term" value="F:P-type sodium:potassium-exchanging transporter activity"/>
    <property type="evidence" value="ECO:0007669"/>
    <property type="project" value="TreeGrafter"/>
</dbReference>
<evidence type="ECO:0000313" key="13">
    <source>
        <dbReference type="Proteomes" id="UP000094444"/>
    </source>
</evidence>
<dbReference type="SFLD" id="SFLDS00003">
    <property type="entry name" value="Haloacid_Dehalogenase"/>
    <property type="match status" value="1"/>
</dbReference>
<dbReference type="PANTHER" id="PTHR43294:SF21">
    <property type="entry name" value="CATION TRANSPORTING ATPASE"/>
    <property type="match status" value="1"/>
</dbReference>
<sequence>MSSPVARSYKTYLTMAENDEAEPAATTERLRFKDEEEAAGGGGVGHHHGRHASMAVGSRRPQLARQSTAISEDSMSIRPSSRRQDPSAALPIQYRTLSIDLDDAKAKDKNNAAVEDLADIDWHIIPTHELTQRLNVSDRHGLSEEQVKRRLTKYGKNAPSPPQTHRLKTTAGYFFKGFGSILLVALVLVFIAWRPLGDPPAQANLALAIVLLAVFFIQAGFNMWQDWSSSRVMASIKTMLPEQCHVVRDGAQASLPAAELVPGDLLLVSAGNKLPADVRFIKVSSDTKFDRSILTGESVPLAATVNSTDPNYLETRNIGLQGTHCVSGSCTGIVVSTGNRTVFGKIAKLTNEPKVGLSTLEKEILSFVWIICSIMILMIIIVIVLWAAWLRKTHPDWINVPTLIVGCVSVAVAFIPEGLPVALTASLTISANMMRKNNILCKSLKTVETLGAVSVICSDKTGTLTSNKMVVKDCFVGLEKMTAGNVRDTLIAERNIDGNFAGNAIDQLKTIAGLCNAAEFDSQTRKLPLDQRKIHGDATDSAILRFSEYLGPISEIKRCWHTKFDLAFNSKNKFMIRVLSLAHPDGKIDAMPLDVASVFEPSDLLLTIKGAPDRLLDRCKYYIGRTGASHLMTDAAKAKIEETQSEYSAQGRRVLLLAHKTLSRSSLKTSALSSAFEKEMTDQSKSGLTFVGLVAIQDPPRPEIPGVVQALRGAGIRIFMVTGDFALTAQAIAAECGIISTEPGSVKTAADLSRNPLAHASDLNDNTGLGGGGQQAKSRTKTMVRFEDQPRPTSTVVTGSDLMAMNESQWDELIRSYTEVVFARTTPEQKLRIVRELQGRGLVVGMTGDGVNDAPALRAADVGIAVGSGSDIAVEAADMVLLESFSSIVEAVRYGRMMFDNLKKTIAYLLPAGSFSEFWPVFTNVAFGLPQVLSSFLMIVICCFTDCLAATSLAYEKPEADVLLRPPRLVGVDRLVDWKLIVQSYGFVGIVETAASFAMSYWYLERSGIPFSGLWFGFGDPAGIDKDYYANKLNVASSIYFITLVVMQWFNLMSVRTRRLSIFQHPPLFNRRTRNLWLFPAILFALVMAFFWLYIPRLQEVLSTAEVPVEYWFLPMTFGLGILLMDEGRKFFVRKSPTGLMARWAW</sequence>
<evidence type="ECO:0000256" key="6">
    <source>
        <dbReference type="ARBA" id="ARBA00022967"/>
    </source>
</evidence>
<keyword evidence="8 10" id="KW-0472">Membrane</keyword>
<dbReference type="PRINTS" id="PR00119">
    <property type="entry name" value="CATATPASE"/>
</dbReference>
<dbReference type="Proteomes" id="UP000094444">
    <property type="component" value="Unassembled WGS sequence"/>
</dbReference>
<evidence type="ECO:0000256" key="1">
    <source>
        <dbReference type="ARBA" id="ARBA00004651"/>
    </source>
</evidence>
<dbReference type="InterPro" id="IPR008250">
    <property type="entry name" value="ATPase_P-typ_transduc_dom_A_sf"/>
</dbReference>
<feature type="domain" description="Cation-transporting P-type ATPase N-terminal" evidence="11">
    <location>
        <begin position="121"/>
        <end position="194"/>
    </location>
</feature>
<dbReference type="InterPro" id="IPR023299">
    <property type="entry name" value="ATPase_P-typ_cyto_dom_N"/>
</dbReference>
<evidence type="ECO:0000259" key="11">
    <source>
        <dbReference type="SMART" id="SM00831"/>
    </source>
</evidence>
<feature type="transmembrane region" description="Helical" evidence="10">
    <location>
        <begin position="1107"/>
        <end position="1125"/>
    </location>
</feature>
<dbReference type="InterPro" id="IPR050510">
    <property type="entry name" value="Cation_transp_ATPase_P-type"/>
</dbReference>
<dbReference type="EMBL" id="MAVT02000635">
    <property type="protein sequence ID" value="POS74404.1"/>
    <property type="molecule type" value="Genomic_DNA"/>
</dbReference>
<protein>
    <submittedName>
        <fullName evidence="12">Na,H/K antiporter P-type ATPase</fullName>
    </submittedName>
</protein>
<dbReference type="SUPFAM" id="SSF81653">
    <property type="entry name" value="Calcium ATPase, transduction domain A"/>
    <property type="match status" value="1"/>
</dbReference>
<evidence type="ECO:0000256" key="8">
    <source>
        <dbReference type="ARBA" id="ARBA00023136"/>
    </source>
</evidence>
<feature type="transmembrane region" description="Helical" evidence="10">
    <location>
        <begin position="984"/>
        <end position="1004"/>
    </location>
</feature>
<dbReference type="GO" id="GO:0006883">
    <property type="term" value="P:intracellular sodium ion homeostasis"/>
    <property type="evidence" value="ECO:0007669"/>
    <property type="project" value="TreeGrafter"/>
</dbReference>
<name>A0A2P5HVY7_DIAHE</name>
<dbReference type="GO" id="GO:1990573">
    <property type="term" value="P:potassium ion import across plasma membrane"/>
    <property type="evidence" value="ECO:0007669"/>
    <property type="project" value="TreeGrafter"/>
</dbReference>
<accession>A0A2P5HVY7</accession>
<dbReference type="InterPro" id="IPR001757">
    <property type="entry name" value="P_typ_ATPase"/>
</dbReference>
<dbReference type="Gene3D" id="3.40.1110.10">
    <property type="entry name" value="Calcium-transporting ATPase, cytoplasmic domain N"/>
    <property type="match status" value="1"/>
</dbReference>
<dbReference type="GO" id="GO:0030007">
    <property type="term" value="P:intracellular potassium ion homeostasis"/>
    <property type="evidence" value="ECO:0007669"/>
    <property type="project" value="TreeGrafter"/>
</dbReference>
<evidence type="ECO:0000256" key="4">
    <source>
        <dbReference type="ARBA" id="ARBA00022741"/>
    </source>
</evidence>
<dbReference type="SUPFAM" id="SSF56784">
    <property type="entry name" value="HAD-like"/>
    <property type="match status" value="1"/>
</dbReference>
<keyword evidence="2" id="KW-1003">Cell membrane</keyword>
<evidence type="ECO:0000256" key="10">
    <source>
        <dbReference type="SAM" id="Phobius"/>
    </source>
</evidence>
<reference evidence="12" key="1">
    <citation type="submission" date="2017-09" db="EMBL/GenBank/DDBJ databases">
        <title>Polyketide synthases of a Diaporthe helianthi virulent isolate.</title>
        <authorList>
            <person name="Baroncelli R."/>
        </authorList>
    </citation>
    <scope>NUCLEOTIDE SEQUENCE [LARGE SCALE GENOMIC DNA]</scope>
    <source>
        <strain evidence="12">7/96</strain>
    </source>
</reference>
<dbReference type="InterPro" id="IPR023298">
    <property type="entry name" value="ATPase_P-typ_TM_dom_sf"/>
</dbReference>
<dbReference type="NCBIfam" id="TIGR01494">
    <property type="entry name" value="ATPase_P-type"/>
    <property type="match status" value="2"/>
</dbReference>
<keyword evidence="3 10" id="KW-0812">Transmembrane</keyword>
<comment type="caution">
    <text evidence="12">The sequence shown here is derived from an EMBL/GenBank/DDBJ whole genome shotgun (WGS) entry which is preliminary data.</text>
</comment>
<dbReference type="Pfam" id="PF00689">
    <property type="entry name" value="Cation_ATPase_C"/>
    <property type="match status" value="1"/>
</dbReference>
<feature type="transmembrane region" description="Helical" evidence="10">
    <location>
        <begin position="1035"/>
        <end position="1055"/>
    </location>
</feature>
<dbReference type="SUPFAM" id="SSF81665">
    <property type="entry name" value="Calcium ATPase, transmembrane domain M"/>
    <property type="match status" value="1"/>
</dbReference>
<evidence type="ECO:0000256" key="9">
    <source>
        <dbReference type="SAM" id="MobiDB-lite"/>
    </source>
</evidence>
<evidence type="ECO:0000256" key="2">
    <source>
        <dbReference type="ARBA" id="ARBA00022475"/>
    </source>
</evidence>
<dbReference type="SMART" id="SM00831">
    <property type="entry name" value="Cation_ATPase_N"/>
    <property type="match status" value="1"/>
</dbReference>
<dbReference type="InterPro" id="IPR059000">
    <property type="entry name" value="ATPase_P-type_domA"/>
</dbReference>
<feature type="compositionally biased region" description="Polar residues" evidence="9">
    <location>
        <begin position="64"/>
        <end position="79"/>
    </location>
</feature>
<feature type="transmembrane region" description="Helical" evidence="10">
    <location>
        <begin position="402"/>
        <end position="429"/>
    </location>
</feature>
<dbReference type="PRINTS" id="PR00121">
    <property type="entry name" value="NAKATPASE"/>
</dbReference>
<dbReference type="Pfam" id="PF00122">
    <property type="entry name" value="E1-E2_ATPase"/>
    <property type="match status" value="1"/>
</dbReference>
<feature type="transmembrane region" description="Helical" evidence="10">
    <location>
        <begin position="205"/>
        <end position="224"/>
    </location>
</feature>
<keyword evidence="5" id="KW-0067">ATP-binding</keyword>
<dbReference type="InterPro" id="IPR006068">
    <property type="entry name" value="ATPase_P-typ_cation-transptr_C"/>
</dbReference>
<dbReference type="InterPro" id="IPR036412">
    <property type="entry name" value="HAD-like_sf"/>
</dbReference>
<dbReference type="AlphaFoldDB" id="A0A2P5HVY7"/>
<evidence type="ECO:0000256" key="5">
    <source>
        <dbReference type="ARBA" id="ARBA00022840"/>
    </source>
</evidence>
<feature type="transmembrane region" description="Helical" evidence="10">
    <location>
        <begin position="1076"/>
        <end position="1095"/>
    </location>
</feature>
<keyword evidence="7 10" id="KW-1133">Transmembrane helix</keyword>
<dbReference type="GO" id="GO:0036376">
    <property type="term" value="P:sodium ion export across plasma membrane"/>
    <property type="evidence" value="ECO:0007669"/>
    <property type="project" value="TreeGrafter"/>
</dbReference>
<dbReference type="Pfam" id="PF00690">
    <property type="entry name" value="Cation_ATPase_N"/>
    <property type="match status" value="1"/>
</dbReference>
<evidence type="ECO:0000256" key="3">
    <source>
        <dbReference type="ARBA" id="ARBA00022692"/>
    </source>
</evidence>
<dbReference type="InParanoid" id="A0A2P5HVY7"/>
<dbReference type="GO" id="GO:0005886">
    <property type="term" value="C:plasma membrane"/>
    <property type="evidence" value="ECO:0007669"/>
    <property type="project" value="UniProtKB-SubCell"/>
</dbReference>
<dbReference type="SUPFAM" id="SSF81660">
    <property type="entry name" value="Metal cation-transporting ATPase, ATP-binding domain N"/>
    <property type="match status" value="1"/>
</dbReference>
<gene>
    <name evidence="12" type="ORF">DHEL01_v207206</name>
</gene>
<evidence type="ECO:0000256" key="7">
    <source>
        <dbReference type="ARBA" id="ARBA00022989"/>
    </source>
</evidence>
<feature type="region of interest" description="Disordered" evidence="9">
    <location>
        <begin position="758"/>
        <end position="783"/>
    </location>
</feature>
<dbReference type="GO" id="GO:1902600">
    <property type="term" value="P:proton transmembrane transport"/>
    <property type="evidence" value="ECO:0007669"/>
    <property type="project" value="TreeGrafter"/>
</dbReference>
<dbReference type="InterPro" id="IPR023214">
    <property type="entry name" value="HAD_sf"/>
</dbReference>
<dbReference type="OrthoDB" id="158672at2759"/>
<dbReference type="Pfam" id="PF13246">
    <property type="entry name" value="Cation_ATPase"/>
    <property type="match status" value="1"/>
</dbReference>
<dbReference type="InterPro" id="IPR004014">
    <property type="entry name" value="ATPase_P-typ_cation-transptr_N"/>
</dbReference>
<dbReference type="Gene3D" id="3.40.50.1000">
    <property type="entry name" value="HAD superfamily/HAD-like"/>
    <property type="match status" value="1"/>
</dbReference>